<reference evidence="2" key="1">
    <citation type="submission" date="2020-03" db="EMBL/GenBank/DDBJ databases">
        <title>Castanea mollissima Vanexum genome sequencing.</title>
        <authorList>
            <person name="Staton M."/>
        </authorList>
    </citation>
    <scope>NUCLEOTIDE SEQUENCE</scope>
    <source>
        <tissue evidence="2">Leaf</tissue>
    </source>
</reference>
<evidence type="ECO:0000313" key="3">
    <source>
        <dbReference type="Proteomes" id="UP000737018"/>
    </source>
</evidence>
<organism evidence="2 3">
    <name type="scientific">Castanea mollissima</name>
    <name type="common">Chinese chestnut</name>
    <dbReference type="NCBI Taxonomy" id="60419"/>
    <lineage>
        <taxon>Eukaryota</taxon>
        <taxon>Viridiplantae</taxon>
        <taxon>Streptophyta</taxon>
        <taxon>Embryophyta</taxon>
        <taxon>Tracheophyta</taxon>
        <taxon>Spermatophyta</taxon>
        <taxon>Magnoliopsida</taxon>
        <taxon>eudicotyledons</taxon>
        <taxon>Gunneridae</taxon>
        <taxon>Pentapetalae</taxon>
        <taxon>rosids</taxon>
        <taxon>fabids</taxon>
        <taxon>Fagales</taxon>
        <taxon>Fagaceae</taxon>
        <taxon>Castanea</taxon>
    </lineage>
</organism>
<comment type="caution">
    <text evidence="2">The sequence shown here is derived from an EMBL/GenBank/DDBJ whole genome shotgun (WGS) entry which is preliminary data.</text>
</comment>
<keyword evidence="3" id="KW-1185">Reference proteome</keyword>
<evidence type="ECO:0000313" key="2">
    <source>
        <dbReference type="EMBL" id="KAF3952588.1"/>
    </source>
</evidence>
<dbReference type="Proteomes" id="UP000737018">
    <property type="component" value="Unassembled WGS sequence"/>
</dbReference>
<keyword evidence="1" id="KW-1133">Transmembrane helix</keyword>
<gene>
    <name evidence="2" type="ORF">CMV_021877</name>
</gene>
<accession>A0A8J4V8P1</accession>
<keyword evidence="1" id="KW-0812">Transmembrane</keyword>
<evidence type="ECO:0000256" key="1">
    <source>
        <dbReference type="SAM" id="Phobius"/>
    </source>
</evidence>
<protein>
    <submittedName>
        <fullName evidence="2">Uncharacterized protein</fullName>
    </submittedName>
</protein>
<dbReference type="AlphaFoldDB" id="A0A8J4V8P1"/>
<proteinExistence type="predicted"/>
<name>A0A8J4V8P1_9ROSI</name>
<sequence length="137" mass="15374">MFHITATQFPNQNPHELGIRTHREPNSAAVATTSFSLLSFSCAFFLTLLDLDLLGFFFVTEIIGGFLSPSSHCHRAEAKLSPLSATWNEQDGKVLWVTKQTESIQLKMQKQLSFAKTVPKKISYLTILLFAESLLKL</sequence>
<keyword evidence="1" id="KW-0472">Membrane</keyword>
<dbReference type="EMBL" id="JRKL02004445">
    <property type="protein sequence ID" value="KAF3952588.1"/>
    <property type="molecule type" value="Genomic_DNA"/>
</dbReference>
<feature type="transmembrane region" description="Helical" evidence="1">
    <location>
        <begin position="28"/>
        <end position="47"/>
    </location>
</feature>